<evidence type="ECO:0000256" key="1">
    <source>
        <dbReference type="ARBA" id="ARBA00004141"/>
    </source>
</evidence>
<dbReference type="PANTHER" id="PTHR45902:SF1">
    <property type="entry name" value="LATROPHILIN RECEPTOR-LIKE PROTEIN A"/>
    <property type="match status" value="1"/>
</dbReference>
<dbReference type="GO" id="GO:0016020">
    <property type="term" value="C:membrane"/>
    <property type="evidence" value="ECO:0007669"/>
    <property type="project" value="UniProtKB-SubCell"/>
</dbReference>
<keyword evidence="6" id="KW-0732">Signal</keyword>
<feature type="transmembrane region" description="Helical" evidence="5">
    <location>
        <begin position="826"/>
        <end position="846"/>
    </location>
</feature>
<keyword evidence="3 5" id="KW-1133">Transmembrane helix</keyword>
<keyword evidence="4 5" id="KW-0472">Membrane</keyword>
<dbReference type="PANTHER" id="PTHR45902">
    <property type="entry name" value="LATROPHILIN RECEPTOR-LIKE PROTEIN A"/>
    <property type="match status" value="1"/>
</dbReference>
<evidence type="ECO:0000256" key="6">
    <source>
        <dbReference type="SAM" id="SignalP"/>
    </source>
</evidence>
<feature type="transmembrane region" description="Helical" evidence="5">
    <location>
        <begin position="753"/>
        <end position="778"/>
    </location>
</feature>
<feature type="transmembrane region" description="Helical" evidence="5">
    <location>
        <begin position="799"/>
        <end position="820"/>
    </location>
</feature>
<feature type="transmembrane region" description="Helical" evidence="5">
    <location>
        <begin position="669"/>
        <end position="691"/>
    </location>
</feature>
<comment type="subcellular location">
    <subcellularLocation>
        <location evidence="1">Membrane</location>
        <topology evidence="1">Multi-pass membrane protein</topology>
    </subcellularLocation>
</comment>
<dbReference type="Pfam" id="PF00002">
    <property type="entry name" value="7tm_2"/>
    <property type="match status" value="1"/>
</dbReference>
<proteinExistence type="predicted"/>
<keyword evidence="9" id="KW-1185">Reference proteome</keyword>
<evidence type="ECO:0000259" key="7">
    <source>
        <dbReference type="PROSITE" id="PS50261"/>
    </source>
</evidence>
<dbReference type="OrthoDB" id="10051649at2759"/>
<dbReference type="EMBL" id="UYJE01004608">
    <property type="protein sequence ID" value="VDI29665.1"/>
    <property type="molecule type" value="Genomic_DNA"/>
</dbReference>
<evidence type="ECO:0000313" key="9">
    <source>
        <dbReference type="Proteomes" id="UP000596742"/>
    </source>
</evidence>
<dbReference type="InterPro" id="IPR017981">
    <property type="entry name" value="GPCR_2-like_7TM"/>
</dbReference>
<feature type="transmembrane region" description="Helical" evidence="5">
    <location>
        <begin position="598"/>
        <end position="621"/>
    </location>
</feature>
<reference evidence="8" key="1">
    <citation type="submission" date="2018-11" db="EMBL/GenBank/DDBJ databases">
        <authorList>
            <person name="Alioto T."/>
            <person name="Alioto T."/>
        </authorList>
    </citation>
    <scope>NUCLEOTIDE SEQUENCE</scope>
</reference>
<dbReference type="CDD" id="cd15039">
    <property type="entry name" value="7tmB3_Methuselah-like"/>
    <property type="match status" value="1"/>
</dbReference>
<dbReference type="PRINTS" id="PR02001">
    <property type="entry name" value="GCR1CAMPR"/>
</dbReference>
<feature type="signal peptide" evidence="6">
    <location>
        <begin position="1"/>
        <end position="23"/>
    </location>
</feature>
<keyword evidence="2 5" id="KW-0812">Transmembrane</keyword>
<dbReference type="GO" id="GO:0004930">
    <property type="term" value="F:G protein-coupled receptor activity"/>
    <property type="evidence" value="ECO:0007669"/>
    <property type="project" value="InterPro"/>
</dbReference>
<evidence type="ECO:0000256" key="4">
    <source>
        <dbReference type="ARBA" id="ARBA00023136"/>
    </source>
</evidence>
<evidence type="ECO:0000256" key="3">
    <source>
        <dbReference type="ARBA" id="ARBA00022989"/>
    </source>
</evidence>
<dbReference type="InterPro" id="IPR000832">
    <property type="entry name" value="GPCR_2_secretin-like"/>
</dbReference>
<name>A0A8B6E7Z0_MYTGA</name>
<feature type="transmembrane region" description="Helical" evidence="5">
    <location>
        <begin position="633"/>
        <end position="649"/>
    </location>
</feature>
<feature type="domain" description="G-protein coupled receptors family 2 profile 2" evidence="7">
    <location>
        <begin position="596"/>
        <end position="848"/>
    </location>
</feature>
<organism evidence="8 9">
    <name type="scientific">Mytilus galloprovincialis</name>
    <name type="common">Mediterranean mussel</name>
    <dbReference type="NCBI Taxonomy" id="29158"/>
    <lineage>
        <taxon>Eukaryota</taxon>
        <taxon>Metazoa</taxon>
        <taxon>Spiralia</taxon>
        <taxon>Lophotrochozoa</taxon>
        <taxon>Mollusca</taxon>
        <taxon>Bivalvia</taxon>
        <taxon>Autobranchia</taxon>
        <taxon>Pteriomorphia</taxon>
        <taxon>Mytilida</taxon>
        <taxon>Mytiloidea</taxon>
        <taxon>Mytilidae</taxon>
        <taxon>Mytilinae</taxon>
        <taxon>Mytilus</taxon>
    </lineage>
</organism>
<evidence type="ECO:0000256" key="2">
    <source>
        <dbReference type="ARBA" id="ARBA00022692"/>
    </source>
</evidence>
<dbReference type="AlphaFoldDB" id="A0A8B6E7Z0"/>
<gene>
    <name evidence="8" type="ORF">MGAL_10B000883</name>
</gene>
<dbReference type="Gene3D" id="1.20.1070.10">
    <property type="entry name" value="Rhodopsin 7-helix transmembrane proteins"/>
    <property type="match status" value="1"/>
</dbReference>
<sequence length="876" mass="100835">MFTASKSMMIFVLLLLNGLLSRGELFVPREYPVQADYKEVEYLTRNISTYEKKAAIEHQLLYCPRQPLCNGLARFQLWSNNSNNYISCCDQCSCTYDAPADEHCPNIDISNTSTSKTCIYPQYKQFGQTNLTVRYSFYMVADCATDFKDSDIINKCTSDQQHIDLFDIDLFVPVAHINETIVYKNIYCAVCNHEYESNIQSWDAYVFCNNGTPFINTPSSHRELLQEVQSFEKCNIRFSHGTREYEKCNWGKYTKCNQTGSWTNYSKTIDHACSNYTSVYMGQYRNVFCYMCNTDRPPKMGCTQLDFMDDSGHAVFGAFTGLIRLTKHIAVDEVDKCGDNEIYDTNEDVCREVVCPSYYEYNQNNNSCEAIFSVMSNQMYEIYYKAIISDNTCTTQSCYIQYASAVEFAIKERIQSDLTGLVQCEKSNTEWFSNGLTQRNSSKFIVIIKITFAKLHSHDHVDYINTLASLNEVTMSYKNTPVTVYLNITSSMELEYDRTIDRLHRTMIPGIFEWNCMMRFTTISIVPDFFCPRIKFSVDEVVLSGSYFKVPKFNVTYYFRDVIKNGNYYLVCVYSFMNLIHNITTSKVIIIEDIVEEILSLICSLVSIVSLAITLVVYLVFKKLRTIPGINNMMLSLHLLIAHSLYLFGFNATRNDKLCSALGLLTHYFWLASVFWMHMCTVHMFRVFFSMKMKPTVKQSKRVVIVYSLYAAIISGLLVASNITYHLASDQNKQTTGYLGYGGDKCYITLTDMILFTFAIPVGILLSSNIVLFCLVIYKIEHLPEVNSNNEKDRNMFVIYAKLTCLTGITWIFGFVYQWIPVPAFSYIFILLNASQGLFIFLSFCCNDRVRLLISYKWRGLESHDSSKQSGSSKQS</sequence>
<feature type="transmembrane region" description="Helical" evidence="5">
    <location>
        <begin position="703"/>
        <end position="725"/>
    </location>
</feature>
<evidence type="ECO:0000313" key="8">
    <source>
        <dbReference type="EMBL" id="VDI29665.1"/>
    </source>
</evidence>
<dbReference type="InterPro" id="IPR022343">
    <property type="entry name" value="GCR1-cAMP_receptor"/>
</dbReference>
<dbReference type="GO" id="GO:0007166">
    <property type="term" value="P:cell surface receptor signaling pathway"/>
    <property type="evidence" value="ECO:0007669"/>
    <property type="project" value="InterPro"/>
</dbReference>
<feature type="chain" id="PRO_5032951110" description="G-protein coupled receptors family 2 profile 2 domain-containing protein" evidence="6">
    <location>
        <begin position="24"/>
        <end position="876"/>
    </location>
</feature>
<evidence type="ECO:0000256" key="5">
    <source>
        <dbReference type="SAM" id="Phobius"/>
    </source>
</evidence>
<comment type="caution">
    <text evidence="8">The sequence shown here is derived from an EMBL/GenBank/DDBJ whole genome shotgun (WGS) entry which is preliminary data.</text>
</comment>
<dbReference type="PROSITE" id="PS50261">
    <property type="entry name" value="G_PROTEIN_RECEP_F2_4"/>
    <property type="match status" value="1"/>
</dbReference>
<accession>A0A8B6E7Z0</accession>
<dbReference type="InterPro" id="IPR053231">
    <property type="entry name" value="GPCR_LN-TM7"/>
</dbReference>
<dbReference type="Proteomes" id="UP000596742">
    <property type="component" value="Unassembled WGS sequence"/>
</dbReference>
<protein>
    <recommendedName>
        <fullName evidence="7">G-protein coupled receptors family 2 profile 2 domain-containing protein</fullName>
    </recommendedName>
</protein>